<dbReference type="InterPro" id="IPR054115">
    <property type="entry name" value="CorC_N"/>
</dbReference>
<dbReference type="Pfam" id="PF03471">
    <property type="entry name" value="CorC_HlyC"/>
    <property type="match status" value="1"/>
</dbReference>
<dbReference type="GO" id="GO:0050660">
    <property type="term" value="F:flavin adenine dinucleotide binding"/>
    <property type="evidence" value="ECO:0007669"/>
    <property type="project" value="InterPro"/>
</dbReference>
<dbReference type="InterPro" id="IPR000644">
    <property type="entry name" value="CBS_dom"/>
</dbReference>
<organism evidence="13">
    <name type="scientific">Candidatus Kentrum sp. MB</name>
    <dbReference type="NCBI Taxonomy" id="2138164"/>
    <lineage>
        <taxon>Bacteria</taxon>
        <taxon>Pseudomonadati</taxon>
        <taxon>Pseudomonadota</taxon>
        <taxon>Gammaproteobacteria</taxon>
        <taxon>Candidatus Kentrum</taxon>
    </lineage>
</organism>
<dbReference type="InterPro" id="IPR016169">
    <property type="entry name" value="FAD-bd_PCMH_sub2"/>
</dbReference>
<evidence type="ECO:0000256" key="1">
    <source>
        <dbReference type="ARBA" id="ARBA00006337"/>
    </source>
</evidence>
<dbReference type="Pfam" id="PF00571">
    <property type="entry name" value="CBS"/>
    <property type="match status" value="2"/>
</dbReference>
<dbReference type="SMART" id="SM01091">
    <property type="entry name" value="CorC_HlyC"/>
    <property type="match status" value="1"/>
</dbReference>
<keyword evidence="2" id="KW-0813">Transport</keyword>
<comment type="function">
    <text evidence="7">Plays a role in the transport of magnesium and cobalt ions.</text>
</comment>
<evidence type="ECO:0000259" key="10">
    <source>
        <dbReference type="PROSITE" id="PS51371"/>
    </source>
</evidence>
<dbReference type="Gene3D" id="3.10.580.10">
    <property type="entry name" value="CBS-domain"/>
    <property type="match status" value="1"/>
</dbReference>
<dbReference type="SMART" id="SM00116">
    <property type="entry name" value="CBS"/>
    <property type="match status" value="2"/>
</dbReference>
<evidence type="ECO:0000256" key="9">
    <source>
        <dbReference type="PROSITE-ProRule" id="PRU00703"/>
    </source>
</evidence>
<dbReference type="Pfam" id="PF21917">
    <property type="entry name" value="NMB0537_N"/>
    <property type="match status" value="1"/>
</dbReference>
<evidence type="ECO:0000256" key="8">
    <source>
        <dbReference type="ARBA" id="ARBA00040729"/>
    </source>
</evidence>
<gene>
    <name evidence="11" type="ORF">BECKMB1821G_GA0114241_100143</name>
    <name evidence="13" type="ORF">BECKMB1821H_GA0114242_100445</name>
    <name evidence="12" type="ORF">BECKMB1821I_GA0114274_100445</name>
</gene>
<dbReference type="SUPFAM" id="SSF54631">
    <property type="entry name" value="CBS-domain pair"/>
    <property type="match status" value="1"/>
</dbReference>
<dbReference type="CDD" id="cd04590">
    <property type="entry name" value="CBS_pair_CorC_HlyC_assoc"/>
    <property type="match status" value="1"/>
</dbReference>
<dbReference type="FunFam" id="3.10.580.10:FF:000002">
    <property type="entry name" value="Magnesium/cobalt efflux protein CorC"/>
    <property type="match status" value="1"/>
</dbReference>
<comment type="similarity">
    <text evidence="1">Belongs to the UPF0053 family.</text>
</comment>
<evidence type="ECO:0000256" key="4">
    <source>
        <dbReference type="ARBA" id="ARBA00022842"/>
    </source>
</evidence>
<dbReference type="InterPro" id="IPR044751">
    <property type="entry name" value="Ion_transp-like_CBS"/>
</dbReference>
<sequence length="290" mass="33640">MREGELSSERGMYSWFERFRQALLSKSRDSLELRDRNQLIMILRDAEQRNFFDNETLTMIEGALQVAELQVRHIMVPRAQMIVVQGGHSSPENFISIIIESGHSRFPVIGDNRDEIQGILLAKDLLNYFAADNRGVFNIRDFMRPAVFVPESKRLNVLLREFRTSRNHIAIVVDEYGGTSGLVTIEDVLEQIVGDIDDEHDIDDGLYIRPQSNHEYIIKALTPIEDFNKYFHTNFSDQEFDTIGGLVVNAFGYLPRRGEIKIIEDLTFTVFQAYKRRVSLFKLYFPPDRQ</sequence>
<feature type="domain" description="CBS" evidence="10">
    <location>
        <begin position="142"/>
        <end position="202"/>
    </location>
</feature>
<dbReference type="InterPro" id="IPR005170">
    <property type="entry name" value="Transptr-assoc_dom"/>
</dbReference>
<dbReference type="SUPFAM" id="SSF56176">
    <property type="entry name" value="FAD-binding/transporter-associated domain-like"/>
    <property type="match status" value="1"/>
</dbReference>
<evidence type="ECO:0000313" key="11">
    <source>
        <dbReference type="EMBL" id="VFK22099.1"/>
    </source>
</evidence>
<dbReference type="EMBL" id="CAADFQ010000004">
    <property type="protein sequence ID" value="VFK27707.1"/>
    <property type="molecule type" value="Genomic_DNA"/>
</dbReference>
<accession>A0A451B833</accession>
<dbReference type="PANTHER" id="PTHR22777:SF27">
    <property type="entry name" value="MAGNESIUM AND COBALT EFFLUX PROTEIN CORC"/>
    <property type="match status" value="1"/>
</dbReference>
<protein>
    <recommendedName>
        <fullName evidence="8">Magnesium and cobalt efflux protein CorC</fullName>
    </recommendedName>
</protein>
<keyword evidence="3" id="KW-0677">Repeat</keyword>
<keyword evidence="5 9" id="KW-0129">CBS domain</keyword>
<feature type="domain" description="CBS" evidence="10">
    <location>
        <begin position="75"/>
        <end position="136"/>
    </location>
</feature>
<dbReference type="Gene3D" id="3.30.465.10">
    <property type="match status" value="1"/>
</dbReference>
<dbReference type="EMBL" id="CAADFO010000001">
    <property type="protein sequence ID" value="VFK22099.1"/>
    <property type="molecule type" value="Genomic_DNA"/>
</dbReference>
<reference evidence="13" key="1">
    <citation type="submission" date="2019-02" db="EMBL/GenBank/DDBJ databases">
        <authorList>
            <person name="Gruber-Vodicka R. H."/>
            <person name="Seah K. B. B."/>
        </authorList>
    </citation>
    <scope>NUCLEOTIDE SEQUENCE</scope>
    <source>
        <strain evidence="11">BECK_BZ197</strain>
        <strain evidence="13">BECK_BZ198</strain>
        <strain evidence="12">BECK_BZ199</strain>
    </source>
</reference>
<dbReference type="GO" id="GO:0005886">
    <property type="term" value="C:plasma membrane"/>
    <property type="evidence" value="ECO:0007669"/>
    <property type="project" value="TreeGrafter"/>
</dbReference>
<dbReference type="InterPro" id="IPR046342">
    <property type="entry name" value="CBS_dom_sf"/>
</dbReference>
<evidence type="ECO:0000256" key="3">
    <source>
        <dbReference type="ARBA" id="ARBA00022737"/>
    </source>
</evidence>
<dbReference type="PANTHER" id="PTHR22777">
    <property type="entry name" value="HEMOLYSIN-RELATED"/>
    <property type="match status" value="1"/>
</dbReference>
<evidence type="ECO:0000256" key="5">
    <source>
        <dbReference type="ARBA" id="ARBA00023122"/>
    </source>
</evidence>
<proteinExistence type="inferred from homology"/>
<evidence type="ECO:0000313" key="12">
    <source>
        <dbReference type="EMBL" id="VFK27707.1"/>
    </source>
</evidence>
<keyword evidence="6" id="KW-0170">Cobalt</keyword>
<evidence type="ECO:0000313" key="13">
    <source>
        <dbReference type="EMBL" id="VFK74397.1"/>
    </source>
</evidence>
<dbReference type="AlphaFoldDB" id="A0A451B833"/>
<evidence type="ECO:0000256" key="7">
    <source>
        <dbReference type="ARBA" id="ARBA00037273"/>
    </source>
</evidence>
<dbReference type="InterPro" id="IPR036318">
    <property type="entry name" value="FAD-bd_PCMH-like_sf"/>
</dbReference>
<name>A0A451B833_9GAMM</name>
<evidence type="ECO:0000256" key="6">
    <source>
        <dbReference type="ARBA" id="ARBA00023285"/>
    </source>
</evidence>
<dbReference type="PROSITE" id="PS51371">
    <property type="entry name" value="CBS"/>
    <property type="match status" value="2"/>
</dbReference>
<evidence type="ECO:0000256" key="2">
    <source>
        <dbReference type="ARBA" id="ARBA00022448"/>
    </source>
</evidence>
<dbReference type="EMBL" id="CAADGH010000004">
    <property type="protein sequence ID" value="VFK74397.1"/>
    <property type="molecule type" value="Genomic_DNA"/>
</dbReference>
<keyword evidence="4" id="KW-0460">Magnesium</keyword>